<dbReference type="STRING" id="983965.A0A2T4C252"/>
<accession>A0A2T4C252</accession>
<dbReference type="Proteomes" id="UP000240760">
    <property type="component" value="Unassembled WGS sequence"/>
</dbReference>
<sequence>MEDCECGDDEDAAPEDKMNDGAESERSYQASDADYYYELKEQRIERKIQLREWKETQEKERALSRIMAIEKEQEVREAYEAMLKEQKKADAPRPRLASLARAIFDLFSVDHVDYCYNYDLYPSKYVEFYCIDDSGQIIVTDDVGAKLNGHVYLDVNTECDFLPFVQPKRAGVKKRRFPIHQQDHEPVFQFVSDKYLIMTVRSDSKMVARDIERLGAADVPDKIKFFGIRMDIEARKRDLGDRSKRFQQLRPKRRDSGSSEVGFGWNGYR</sequence>
<evidence type="ECO:0000313" key="3">
    <source>
        <dbReference type="Proteomes" id="UP000240760"/>
    </source>
</evidence>
<feature type="compositionally biased region" description="Acidic residues" evidence="1">
    <location>
        <begin position="1"/>
        <end position="13"/>
    </location>
</feature>
<protein>
    <submittedName>
        <fullName evidence="2">Uncharacterized protein</fullName>
    </submittedName>
</protein>
<evidence type="ECO:0000313" key="2">
    <source>
        <dbReference type="EMBL" id="PTB75595.1"/>
    </source>
</evidence>
<feature type="region of interest" description="Disordered" evidence="1">
    <location>
        <begin position="246"/>
        <end position="269"/>
    </location>
</feature>
<organism evidence="2 3">
    <name type="scientific">Trichoderma longibrachiatum ATCC 18648</name>
    <dbReference type="NCBI Taxonomy" id="983965"/>
    <lineage>
        <taxon>Eukaryota</taxon>
        <taxon>Fungi</taxon>
        <taxon>Dikarya</taxon>
        <taxon>Ascomycota</taxon>
        <taxon>Pezizomycotina</taxon>
        <taxon>Sordariomycetes</taxon>
        <taxon>Hypocreomycetidae</taxon>
        <taxon>Hypocreales</taxon>
        <taxon>Hypocreaceae</taxon>
        <taxon>Trichoderma</taxon>
    </lineage>
</organism>
<proteinExistence type="predicted"/>
<dbReference type="EMBL" id="KZ679133">
    <property type="protein sequence ID" value="PTB75595.1"/>
    <property type="molecule type" value="Genomic_DNA"/>
</dbReference>
<gene>
    <name evidence="2" type="ORF">M440DRAFT_1402126</name>
</gene>
<feature type="region of interest" description="Disordered" evidence="1">
    <location>
        <begin position="1"/>
        <end position="29"/>
    </location>
</feature>
<reference evidence="2 3" key="1">
    <citation type="submission" date="2016-07" db="EMBL/GenBank/DDBJ databases">
        <title>Multiple horizontal gene transfer events from other fungi enriched the ability of initially mycotrophic Trichoderma (Ascomycota) to feed on dead plant biomass.</title>
        <authorList>
            <consortium name="DOE Joint Genome Institute"/>
            <person name="Aerts A."/>
            <person name="Atanasova L."/>
            <person name="Chenthamara K."/>
            <person name="Zhang J."/>
            <person name="Grujic M."/>
            <person name="Henrissat B."/>
            <person name="Kuo A."/>
            <person name="Salamov A."/>
            <person name="Lipzen A."/>
            <person name="Labutti K."/>
            <person name="Barry K."/>
            <person name="Miao Y."/>
            <person name="Rahimi M.J."/>
            <person name="Shen Q."/>
            <person name="Grigoriev I.V."/>
            <person name="Kubicek C.P."/>
            <person name="Druzhinina I.S."/>
        </authorList>
    </citation>
    <scope>NUCLEOTIDE SEQUENCE [LARGE SCALE GENOMIC DNA]</scope>
    <source>
        <strain evidence="2 3">ATCC 18648</strain>
    </source>
</reference>
<name>A0A2T4C252_TRILO</name>
<evidence type="ECO:0000256" key="1">
    <source>
        <dbReference type="SAM" id="MobiDB-lite"/>
    </source>
</evidence>
<dbReference type="AlphaFoldDB" id="A0A2T4C252"/>
<feature type="compositionally biased region" description="Basic and acidic residues" evidence="1">
    <location>
        <begin position="14"/>
        <end position="26"/>
    </location>
</feature>
<keyword evidence="3" id="KW-1185">Reference proteome</keyword>
<dbReference type="OrthoDB" id="4508730at2759"/>